<name>A0ABN1J0J2_9CLOT</name>
<accession>A0ABN1J0J2</accession>
<proteinExistence type="predicted"/>
<dbReference type="Proteomes" id="UP001500339">
    <property type="component" value="Unassembled WGS sequence"/>
</dbReference>
<evidence type="ECO:0000313" key="2">
    <source>
        <dbReference type="Proteomes" id="UP001500339"/>
    </source>
</evidence>
<gene>
    <name evidence="1" type="ORF">GCM10008905_20170</name>
</gene>
<sequence>MFATININRDSGKMYDEIVKLFSAMDIFDIEILEELEKYFSRF</sequence>
<comment type="caution">
    <text evidence="1">The sequence shown here is derived from an EMBL/GenBank/DDBJ whole genome shotgun (WGS) entry which is preliminary data.</text>
</comment>
<reference evidence="1 2" key="1">
    <citation type="journal article" date="2019" name="Int. J. Syst. Evol. Microbiol.">
        <title>The Global Catalogue of Microorganisms (GCM) 10K type strain sequencing project: providing services to taxonomists for standard genome sequencing and annotation.</title>
        <authorList>
            <consortium name="The Broad Institute Genomics Platform"/>
            <consortium name="The Broad Institute Genome Sequencing Center for Infectious Disease"/>
            <person name="Wu L."/>
            <person name="Ma J."/>
        </authorList>
    </citation>
    <scope>NUCLEOTIDE SEQUENCE [LARGE SCALE GENOMIC DNA]</scope>
    <source>
        <strain evidence="1 2">JCM 1405</strain>
    </source>
</reference>
<organism evidence="1 2">
    <name type="scientific">Clostridium malenominatum</name>
    <dbReference type="NCBI Taxonomy" id="1539"/>
    <lineage>
        <taxon>Bacteria</taxon>
        <taxon>Bacillati</taxon>
        <taxon>Bacillota</taxon>
        <taxon>Clostridia</taxon>
        <taxon>Eubacteriales</taxon>
        <taxon>Clostridiaceae</taxon>
        <taxon>Clostridium</taxon>
    </lineage>
</organism>
<dbReference type="EMBL" id="BAAACF010000001">
    <property type="protein sequence ID" value="GAA0725216.1"/>
    <property type="molecule type" value="Genomic_DNA"/>
</dbReference>
<evidence type="ECO:0000313" key="1">
    <source>
        <dbReference type="EMBL" id="GAA0725216.1"/>
    </source>
</evidence>
<protein>
    <submittedName>
        <fullName evidence="1">Uncharacterized protein</fullName>
    </submittedName>
</protein>
<keyword evidence="2" id="KW-1185">Reference proteome</keyword>
<dbReference type="RefSeq" id="WP_343769299.1">
    <property type="nucleotide sequence ID" value="NZ_BAAACF010000001.1"/>
</dbReference>